<reference evidence="7 8" key="1">
    <citation type="submission" date="2015-07" db="EMBL/GenBank/DDBJ databases">
        <authorList>
            <person name="Noorani M."/>
        </authorList>
    </citation>
    <scope>NUCLEOTIDE SEQUENCE [LARGE SCALE GENOMIC DNA]</scope>
    <source>
        <strain evidence="7">BBA 69670</strain>
    </source>
</reference>
<keyword evidence="3" id="KW-0809">Transit peptide</keyword>
<evidence type="ECO:0000313" key="7">
    <source>
        <dbReference type="EMBL" id="CUA72318.1"/>
    </source>
</evidence>
<protein>
    <recommendedName>
        <fullName evidence="6">Prokaryotic-type class I peptide chain release factors domain-containing protein</fullName>
    </recommendedName>
</protein>
<comment type="similarity">
    <text evidence="2">Belongs to the prokaryotic/mitochondrial release factor family.</text>
</comment>
<dbReference type="AlphaFoldDB" id="A0A0K6G1S1"/>
<feature type="region of interest" description="Disordered" evidence="5">
    <location>
        <begin position="107"/>
        <end position="126"/>
    </location>
</feature>
<dbReference type="Gene3D" id="3.30.160.20">
    <property type="match status" value="1"/>
</dbReference>
<dbReference type="Proteomes" id="UP000044841">
    <property type="component" value="Unassembled WGS sequence"/>
</dbReference>
<dbReference type="FunFam" id="3.30.160.20:FF:000065">
    <property type="entry name" value="Peptidyl-tRNA hydrolase domain protein"/>
    <property type="match status" value="1"/>
</dbReference>
<dbReference type="GO" id="GO:0003747">
    <property type="term" value="F:translation release factor activity"/>
    <property type="evidence" value="ECO:0007669"/>
    <property type="project" value="InterPro"/>
</dbReference>
<feature type="domain" description="Prokaryotic-type class I peptide chain release factors" evidence="6">
    <location>
        <begin position="428"/>
        <end position="526"/>
    </location>
</feature>
<dbReference type="PANTHER" id="PTHR46203:SF1">
    <property type="entry name" value="MITOCHONDRIAL TRANSLATION RELEASE FACTOR IN RESCUE"/>
    <property type="match status" value="1"/>
</dbReference>
<dbReference type="InterPro" id="IPR052405">
    <property type="entry name" value="Mito_Transl_Release_Factor"/>
</dbReference>
<evidence type="ECO:0000259" key="6">
    <source>
        <dbReference type="Pfam" id="PF00472"/>
    </source>
</evidence>
<evidence type="ECO:0000256" key="3">
    <source>
        <dbReference type="ARBA" id="ARBA00022946"/>
    </source>
</evidence>
<evidence type="ECO:0000256" key="4">
    <source>
        <dbReference type="ARBA" id="ARBA00023128"/>
    </source>
</evidence>
<comment type="subcellular location">
    <subcellularLocation>
        <location evidence="1">Mitochondrion</location>
    </subcellularLocation>
</comment>
<evidence type="ECO:0000256" key="5">
    <source>
        <dbReference type="SAM" id="MobiDB-lite"/>
    </source>
</evidence>
<evidence type="ECO:0000256" key="2">
    <source>
        <dbReference type="ARBA" id="ARBA00010835"/>
    </source>
</evidence>
<dbReference type="SUPFAM" id="SSF75620">
    <property type="entry name" value="Release factor"/>
    <property type="match status" value="1"/>
</dbReference>
<dbReference type="EMBL" id="CYGV01001289">
    <property type="protein sequence ID" value="CUA72318.1"/>
    <property type="molecule type" value="Genomic_DNA"/>
</dbReference>
<evidence type="ECO:0000256" key="1">
    <source>
        <dbReference type="ARBA" id="ARBA00004173"/>
    </source>
</evidence>
<evidence type="ECO:0000313" key="8">
    <source>
        <dbReference type="Proteomes" id="UP000044841"/>
    </source>
</evidence>
<dbReference type="InterPro" id="IPR045853">
    <property type="entry name" value="Pep_chain_release_fac_I_sf"/>
</dbReference>
<keyword evidence="8" id="KW-1185">Reference proteome</keyword>
<feature type="compositionally biased region" description="Basic and acidic residues" evidence="5">
    <location>
        <begin position="366"/>
        <end position="387"/>
    </location>
</feature>
<accession>A0A0K6G1S1</accession>
<dbReference type="InterPro" id="IPR000352">
    <property type="entry name" value="Pep_chain_release_fac_I"/>
</dbReference>
<keyword evidence="4" id="KW-0496">Mitochondrion</keyword>
<proteinExistence type="inferred from homology"/>
<feature type="compositionally biased region" description="Basic residues" evidence="5">
    <location>
        <begin position="510"/>
        <end position="524"/>
    </location>
</feature>
<dbReference type="GO" id="GO:0005739">
    <property type="term" value="C:mitochondrion"/>
    <property type="evidence" value="ECO:0007669"/>
    <property type="project" value="UniProtKB-SubCell"/>
</dbReference>
<dbReference type="Pfam" id="PF00472">
    <property type="entry name" value="RF-1"/>
    <property type="match status" value="1"/>
</dbReference>
<gene>
    <name evidence="7" type="ORF">RSOLAG22IIIB_00984</name>
</gene>
<sequence length="538" mass="60883">MGDKPSQRQALTTQEDSTAIWLESRILAVQLWIVKRLLLRIEIETGDKALDAQARFQSIEAQITEMSLLVAASRNTFRVRPERVEQSTSEGWVMKLFVNDDVEDDRNDLDPSAVGPQPSLSQRNHTGVPVSQSALLENLAIVAAYSQQESVIWKIERFLSRIEEVYHRVSRVIGCLDQLAQDLQVTEDRAHPVISCKRILQLDSFNSLDMVLRILRKRTPKSRLELDQGMGEALWLDSRLPEVQLEVVKTRLWAFHLTTKDQGLPRRQKNLIRSVRGRIKVAHSLLRNSREEFGSYGPQGKFEHCIHIISKAIVWTESRVLPNVFYFSAHLVRVGNRRPYANATTPIQERAGPDTVKGSEDLFADDSTKEDSVVENHDENNLPESEHASTSLEESDETHESREHGTDGPKYISRGKLMAAHRARVIPELKEEDLEEMFVRGSGPGGQAINKTSSSVSLIHRPTGIRVQCQATRSREQNRKIARKIILEKLDQLVNPGLSKLEVQQEKIRAQKRQRAKKAKKKAKMRAEAGGTESSSSA</sequence>
<organism evidence="7 8">
    <name type="scientific">Rhizoctonia solani</name>
    <dbReference type="NCBI Taxonomy" id="456999"/>
    <lineage>
        <taxon>Eukaryota</taxon>
        <taxon>Fungi</taxon>
        <taxon>Dikarya</taxon>
        <taxon>Basidiomycota</taxon>
        <taxon>Agaricomycotina</taxon>
        <taxon>Agaricomycetes</taxon>
        <taxon>Cantharellales</taxon>
        <taxon>Ceratobasidiaceae</taxon>
        <taxon>Rhizoctonia</taxon>
    </lineage>
</organism>
<feature type="compositionally biased region" description="Basic and acidic residues" evidence="5">
    <location>
        <begin position="398"/>
        <end position="407"/>
    </location>
</feature>
<dbReference type="GO" id="GO:0032543">
    <property type="term" value="P:mitochondrial translation"/>
    <property type="evidence" value="ECO:0007669"/>
    <property type="project" value="UniProtKB-ARBA"/>
</dbReference>
<feature type="region of interest" description="Disordered" evidence="5">
    <location>
        <begin position="343"/>
        <end position="414"/>
    </location>
</feature>
<dbReference type="PANTHER" id="PTHR46203">
    <property type="entry name" value="PROBABLE PEPTIDE CHAIN RELEASE FACTOR C12ORF65"/>
    <property type="match status" value="1"/>
</dbReference>
<name>A0A0K6G1S1_9AGAM</name>
<feature type="region of interest" description="Disordered" evidence="5">
    <location>
        <begin position="505"/>
        <end position="538"/>
    </location>
</feature>